<evidence type="ECO:0000256" key="2">
    <source>
        <dbReference type="ARBA" id="ARBA00022475"/>
    </source>
</evidence>
<feature type="transmembrane region" description="Helical" evidence="9">
    <location>
        <begin position="140"/>
        <end position="164"/>
    </location>
</feature>
<dbReference type="Gene3D" id="1.10.357.140">
    <property type="entry name" value="UbiA prenyltransferase"/>
    <property type="match status" value="1"/>
</dbReference>
<name>A0A8E4EYR3_9ENTR</name>
<protein>
    <recommendedName>
        <fullName evidence="9">Protoheme IX farnesyltransferase</fullName>
        <ecNumber evidence="9">2.5.1.141</ecNumber>
    </recommendedName>
    <alternativeName>
        <fullName evidence="9">Heme B farnesyltransferase</fullName>
    </alternativeName>
    <alternativeName>
        <fullName evidence="9">Heme O synthase</fullName>
    </alternativeName>
</protein>
<evidence type="ECO:0000256" key="8">
    <source>
        <dbReference type="ARBA" id="ARBA00047690"/>
    </source>
</evidence>
<dbReference type="InterPro" id="IPR030470">
    <property type="entry name" value="UbiA_prenylTrfase_CS"/>
</dbReference>
<comment type="catalytic activity">
    <reaction evidence="8 9">
        <text>heme b + (2E,6E)-farnesyl diphosphate + H2O = Fe(II)-heme o + diphosphate</text>
        <dbReference type="Rhea" id="RHEA:28070"/>
        <dbReference type="ChEBI" id="CHEBI:15377"/>
        <dbReference type="ChEBI" id="CHEBI:33019"/>
        <dbReference type="ChEBI" id="CHEBI:60344"/>
        <dbReference type="ChEBI" id="CHEBI:60530"/>
        <dbReference type="ChEBI" id="CHEBI:175763"/>
        <dbReference type="EC" id="2.5.1.141"/>
    </reaction>
</comment>
<feature type="transmembrane region" description="Helical" evidence="9">
    <location>
        <begin position="114"/>
        <end position="133"/>
    </location>
</feature>
<feature type="transmembrane region" description="Helical" evidence="9">
    <location>
        <begin position="87"/>
        <end position="108"/>
    </location>
</feature>
<proteinExistence type="inferred from homology"/>
<dbReference type="GO" id="GO:0048034">
    <property type="term" value="P:heme O biosynthetic process"/>
    <property type="evidence" value="ECO:0007669"/>
    <property type="project" value="UniProtKB-UniRule"/>
</dbReference>
<accession>A0A8E4EYR3</accession>
<keyword evidence="2 9" id="KW-1003">Cell membrane</keyword>
<dbReference type="GO" id="GO:0008495">
    <property type="term" value="F:protoheme IX farnesyltransferase activity"/>
    <property type="evidence" value="ECO:0007669"/>
    <property type="project" value="UniProtKB-UniRule"/>
</dbReference>
<feature type="transmembrane region" description="Helical" evidence="9">
    <location>
        <begin position="271"/>
        <end position="288"/>
    </location>
</feature>
<comment type="pathway">
    <text evidence="9">Porphyrin-containing compound metabolism; heme O biosynthesis; heme O from protoheme: step 1/1.</text>
</comment>
<sequence length="295" mass="32515">MTKDLAMIIKKYLEITKPGIILGNLISVISGFCLASQGSLDLSILILTLLGVSLIIASACVCNNYIDRDIDAIMDRTKNRVLAKGLISLRATLIYAALLGLAGIAILYFSVTMLTAVLASIGFIIYVLVYSLHMKRNSTYATLIGSISGSLPPVIGYCAISKYFDTGALILLTIFSLWQMPHSYAIAIFCFEDYRKAKIPVLPVVKGILVTKKYILLYILAFMFASMMLSFSGYAGYKYLSVSIGLSIWWFTIALSGYRKNVDDRLWARKLFLLSIITITCTSIMISIDFSSSVT</sequence>
<feature type="transmembrane region" description="Helical" evidence="9">
    <location>
        <begin position="240"/>
        <end position="259"/>
    </location>
</feature>
<evidence type="ECO:0000256" key="9">
    <source>
        <dbReference type="HAMAP-Rule" id="MF_00154"/>
    </source>
</evidence>
<dbReference type="PROSITE" id="PS00943">
    <property type="entry name" value="UBIA"/>
    <property type="match status" value="1"/>
</dbReference>
<evidence type="ECO:0000256" key="6">
    <source>
        <dbReference type="ARBA" id="ARBA00023133"/>
    </source>
</evidence>
<dbReference type="PANTHER" id="PTHR43448">
    <property type="entry name" value="PROTOHEME IX FARNESYLTRANSFERASE, MITOCHONDRIAL"/>
    <property type="match status" value="1"/>
</dbReference>
<feature type="transmembrane region" description="Helical" evidence="9">
    <location>
        <begin position="44"/>
        <end position="66"/>
    </location>
</feature>
<evidence type="ECO:0000313" key="10">
    <source>
        <dbReference type="EMBL" id="CAD6512402.1"/>
    </source>
</evidence>
<dbReference type="HAMAP" id="MF_00154">
    <property type="entry name" value="CyoE_CtaB"/>
    <property type="match status" value="1"/>
</dbReference>
<dbReference type="Pfam" id="PF01040">
    <property type="entry name" value="UbiA"/>
    <property type="match status" value="1"/>
</dbReference>
<comment type="miscellaneous">
    <text evidence="9">Carbon 2 of the heme B porphyrin ring is defined according to the Fischer nomenclature.</text>
</comment>
<gene>
    <name evidence="9 10" type="primary">cyoE</name>
    <name evidence="10" type="ORF">PROFFT_A_06090</name>
</gene>
<evidence type="ECO:0000256" key="5">
    <source>
        <dbReference type="ARBA" id="ARBA00022989"/>
    </source>
</evidence>
<organism evidence="10 11">
    <name type="scientific">Candidatus Profftia tarda</name>
    <dbReference type="NCBI Taxonomy" id="1177216"/>
    <lineage>
        <taxon>Bacteria</taxon>
        <taxon>Pseudomonadati</taxon>
        <taxon>Pseudomonadota</taxon>
        <taxon>Gammaproteobacteria</taxon>
        <taxon>Enterobacterales</taxon>
        <taxon>Enterobacteriaceae</taxon>
        <taxon>Candidatus Profftia</taxon>
    </lineage>
</organism>
<dbReference type="EMBL" id="LR890047">
    <property type="protein sequence ID" value="CAD6512402.1"/>
    <property type="molecule type" value="Genomic_DNA"/>
</dbReference>
<evidence type="ECO:0000256" key="4">
    <source>
        <dbReference type="ARBA" id="ARBA00022692"/>
    </source>
</evidence>
<evidence type="ECO:0000256" key="3">
    <source>
        <dbReference type="ARBA" id="ARBA00022679"/>
    </source>
</evidence>
<evidence type="ECO:0000256" key="1">
    <source>
        <dbReference type="ARBA" id="ARBA00004651"/>
    </source>
</evidence>
<dbReference type="KEGG" id="ptf:PROFFT_A_06090"/>
<dbReference type="PANTHER" id="PTHR43448:SF2">
    <property type="entry name" value="PROTOHEME IX FARNESYLTRANSFERASE, MITOCHONDRIAL"/>
    <property type="match status" value="1"/>
</dbReference>
<dbReference type="NCBIfam" id="TIGR01473">
    <property type="entry name" value="cyoE_ctaB"/>
    <property type="match status" value="1"/>
</dbReference>
<feature type="transmembrane region" description="Helical" evidence="9">
    <location>
        <begin position="215"/>
        <end position="234"/>
    </location>
</feature>
<dbReference type="FunFam" id="1.10.357.140:FF:000001">
    <property type="entry name" value="Protoheme IX farnesyltransferase"/>
    <property type="match status" value="1"/>
</dbReference>
<comment type="similarity">
    <text evidence="9">Belongs to the UbiA prenyltransferase family. Protoheme IX farnesyltransferase subfamily.</text>
</comment>
<reference evidence="10" key="1">
    <citation type="submission" date="2020-10" db="EMBL/GenBank/DDBJ databases">
        <authorList>
            <person name="Szabo G."/>
        </authorList>
    </citation>
    <scope>NUCLEOTIDE SEQUENCE</scope>
    <source>
        <strain evidence="10">PROFFT</strain>
    </source>
</reference>
<evidence type="ECO:0000313" key="11">
    <source>
        <dbReference type="Proteomes" id="UP000683585"/>
    </source>
</evidence>
<comment type="subcellular location">
    <subcellularLocation>
        <location evidence="1 9">Cell membrane</location>
        <topology evidence="1 9">Multi-pass membrane protein</topology>
    </subcellularLocation>
</comment>
<dbReference type="GO" id="GO:0005886">
    <property type="term" value="C:plasma membrane"/>
    <property type="evidence" value="ECO:0007669"/>
    <property type="project" value="UniProtKB-SubCell"/>
</dbReference>
<keyword evidence="3 9" id="KW-0808">Transferase</keyword>
<dbReference type="AlphaFoldDB" id="A0A8E4EYR3"/>
<keyword evidence="4 9" id="KW-0812">Transmembrane</keyword>
<evidence type="ECO:0000256" key="7">
    <source>
        <dbReference type="ARBA" id="ARBA00023136"/>
    </source>
</evidence>
<dbReference type="UniPathway" id="UPA00834">
    <property type="reaction ID" value="UER00712"/>
</dbReference>
<dbReference type="InterPro" id="IPR044878">
    <property type="entry name" value="UbiA_sf"/>
</dbReference>
<dbReference type="Proteomes" id="UP000683585">
    <property type="component" value="Chromosome"/>
</dbReference>
<dbReference type="InterPro" id="IPR006369">
    <property type="entry name" value="Protohaem_IX_farnesylTrfase"/>
</dbReference>
<dbReference type="EC" id="2.5.1.141" evidence="9"/>
<feature type="transmembrane region" description="Helical" evidence="9">
    <location>
        <begin position="170"/>
        <end position="194"/>
    </location>
</feature>
<dbReference type="NCBIfam" id="NF003348">
    <property type="entry name" value="PRK04375.1-1"/>
    <property type="match status" value="1"/>
</dbReference>
<dbReference type="CDD" id="cd13957">
    <property type="entry name" value="PT_UbiA_Cox10"/>
    <property type="match status" value="1"/>
</dbReference>
<comment type="function">
    <text evidence="9">Converts heme B (protoheme IX) to heme O by substitution of the vinyl group on carbon 2 of heme B porphyrin ring with a hydroxyethyl farnesyl side group.</text>
</comment>
<keyword evidence="7 9" id="KW-0472">Membrane</keyword>
<dbReference type="InterPro" id="IPR000537">
    <property type="entry name" value="UbiA_prenyltransferase"/>
</dbReference>
<keyword evidence="5 9" id="KW-1133">Transmembrane helix</keyword>
<keyword evidence="11" id="KW-1185">Reference proteome</keyword>
<keyword evidence="6 9" id="KW-0350">Heme biosynthesis</keyword>
<feature type="transmembrane region" description="Helical" evidence="9">
    <location>
        <begin position="20"/>
        <end position="38"/>
    </location>
</feature>